<evidence type="ECO:0000313" key="2">
    <source>
        <dbReference type="EMBL" id="GAH79369.1"/>
    </source>
</evidence>
<dbReference type="Gene3D" id="3.10.310.30">
    <property type="match status" value="1"/>
</dbReference>
<comment type="caution">
    <text evidence="2">The sequence shown here is derived from an EMBL/GenBank/DDBJ whole genome shotgun (WGS) entry which is preliminary data.</text>
</comment>
<dbReference type="InterPro" id="IPR001667">
    <property type="entry name" value="DDH_dom"/>
</dbReference>
<dbReference type="InterPro" id="IPR051319">
    <property type="entry name" value="Oligoribo/pAp-PDE_c-di-AMP_PDE"/>
</dbReference>
<dbReference type="SUPFAM" id="SSF64182">
    <property type="entry name" value="DHH phosphoesterases"/>
    <property type="match status" value="1"/>
</dbReference>
<dbReference type="EMBL" id="BARU01035323">
    <property type="protein sequence ID" value="GAH79369.1"/>
    <property type="molecule type" value="Genomic_DNA"/>
</dbReference>
<dbReference type="PANTHER" id="PTHR47618:SF1">
    <property type="entry name" value="BIFUNCTIONAL OLIGORIBONUCLEASE AND PAP PHOSPHATASE NRNA"/>
    <property type="match status" value="1"/>
</dbReference>
<proteinExistence type="predicted"/>
<organism evidence="2">
    <name type="scientific">marine sediment metagenome</name>
    <dbReference type="NCBI Taxonomy" id="412755"/>
    <lineage>
        <taxon>unclassified sequences</taxon>
        <taxon>metagenomes</taxon>
        <taxon>ecological metagenomes</taxon>
    </lineage>
</organism>
<protein>
    <recommendedName>
        <fullName evidence="1">DDH domain-containing protein</fullName>
    </recommendedName>
</protein>
<name>X1JM77_9ZZZZ</name>
<dbReference type="CDD" id="cd00636">
    <property type="entry name" value="TroA-like"/>
    <property type="match status" value="1"/>
</dbReference>
<reference evidence="2" key="1">
    <citation type="journal article" date="2014" name="Front. Microbiol.">
        <title>High frequency of phylogenetically diverse reductive dehalogenase-homologous genes in deep subseafloor sedimentary metagenomes.</title>
        <authorList>
            <person name="Kawai M."/>
            <person name="Futagami T."/>
            <person name="Toyoda A."/>
            <person name="Takaki Y."/>
            <person name="Nishi S."/>
            <person name="Hori S."/>
            <person name="Arai W."/>
            <person name="Tsubouchi T."/>
            <person name="Morono Y."/>
            <person name="Uchiyama I."/>
            <person name="Ito T."/>
            <person name="Fujiyama A."/>
            <person name="Inagaki F."/>
            <person name="Takami H."/>
        </authorList>
    </citation>
    <scope>NUCLEOTIDE SEQUENCE</scope>
    <source>
        <strain evidence="2">Expedition CK06-06</strain>
    </source>
</reference>
<dbReference type="InterPro" id="IPR038763">
    <property type="entry name" value="DHH_sf"/>
</dbReference>
<sequence>MSDVLSALGKKVKPILLSPVPEWYEFLFAEKLPILGRDVSFEQLKQGQFCQPDLIMIIDTNSYSQLPQFDGYLKQNDKPVLVIDHHVTADGLGDVELIDTTAAATGLIVFELLKYASWPVTEKIAQALFVAVATDTGWFQFSNTDSAVFRSCAELIDAGASPTEIYHDLYQNYSHQRFKLMTAMLNTLELHLDGRYATQHLLQRDFEQAGAAYSDTENLIDECRRISTIEA</sequence>
<gene>
    <name evidence="2" type="ORF">S03H2_55318</name>
</gene>
<dbReference type="Gene3D" id="3.90.1640.10">
    <property type="entry name" value="inorganic pyrophosphatase (n-terminal core)"/>
    <property type="match status" value="1"/>
</dbReference>
<dbReference type="Pfam" id="PF01368">
    <property type="entry name" value="DHH"/>
    <property type="match status" value="1"/>
</dbReference>
<feature type="non-terminal residue" evidence="2">
    <location>
        <position position="231"/>
    </location>
</feature>
<feature type="domain" description="DDH" evidence="1">
    <location>
        <begin position="31"/>
        <end position="131"/>
    </location>
</feature>
<accession>X1JM77</accession>
<evidence type="ECO:0000259" key="1">
    <source>
        <dbReference type="Pfam" id="PF01368"/>
    </source>
</evidence>
<dbReference type="AlphaFoldDB" id="X1JM77"/>
<dbReference type="PANTHER" id="PTHR47618">
    <property type="entry name" value="BIFUNCTIONAL OLIGORIBONUCLEASE AND PAP PHOSPHATASE NRNA"/>
    <property type="match status" value="1"/>
</dbReference>